<reference evidence="3" key="1">
    <citation type="submission" date="2022-11" db="UniProtKB">
        <authorList>
            <consortium name="WormBaseParasite"/>
        </authorList>
    </citation>
    <scope>IDENTIFICATION</scope>
</reference>
<accession>A0A915MD50</accession>
<dbReference type="Proteomes" id="UP000887561">
    <property type="component" value="Unplaced"/>
</dbReference>
<sequence>MQTNELLNSFKYANFTIDDEKELTDLSQLDESSRMDDSPGRASKSPVSVKDEEECDRDWAQIIPKEEIERVMEEEKQNVQQQLKPRNRPTIRTFAESDNDETSDYDESGKKKKGKKVGKKSVSSIVKKRGRPSKNASESEATPAVEKRRRSKKKTEGDTAEGDSSKKKKREKVDGVLTIRKKKGDNSEADNANSNLKDRNGQPFLKCVDFFRPHLKYMKKLVSKGDPLESEAIKYLVKLGNYITKYVIDLIRKKEPLLVQKQASNLNYL</sequence>
<keyword evidence="2" id="KW-1185">Reference proteome</keyword>
<feature type="compositionally biased region" description="Acidic residues" evidence="1">
    <location>
        <begin position="97"/>
        <end position="106"/>
    </location>
</feature>
<evidence type="ECO:0000256" key="1">
    <source>
        <dbReference type="SAM" id="MobiDB-lite"/>
    </source>
</evidence>
<name>A0A915MD50_MELJA</name>
<feature type="region of interest" description="Disordered" evidence="1">
    <location>
        <begin position="21"/>
        <end position="59"/>
    </location>
</feature>
<dbReference type="AlphaFoldDB" id="A0A915MD50"/>
<proteinExistence type="predicted"/>
<feature type="region of interest" description="Disordered" evidence="1">
    <location>
        <begin position="72"/>
        <end position="197"/>
    </location>
</feature>
<dbReference type="WBParaSite" id="scaffold34766_cov189.g21659">
    <property type="protein sequence ID" value="scaffold34766_cov189.g21659"/>
    <property type="gene ID" value="scaffold34766_cov189.g21659"/>
</dbReference>
<evidence type="ECO:0000313" key="3">
    <source>
        <dbReference type="WBParaSite" id="scaffold34766_cov189.g21659"/>
    </source>
</evidence>
<protein>
    <submittedName>
        <fullName evidence="3">Uncharacterized protein</fullName>
    </submittedName>
</protein>
<feature type="compositionally biased region" description="Basic residues" evidence="1">
    <location>
        <begin position="110"/>
        <end position="119"/>
    </location>
</feature>
<organism evidence="2 3">
    <name type="scientific">Meloidogyne javanica</name>
    <name type="common">Root-knot nematode worm</name>
    <dbReference type="NCBI Taxonomy" id="6303"/>
    <lineage>
        <taxon>Eukaryota</taxon>
        <taxon>Metazoa</taxon>
        <taxon>Ecdysozoa</taxon>
        <taxon>Nematoda</taxon>
        <taxon>Chromadorea</taxon>
        <taxon>Rhabditida</taxon>
        <taxon>Tylenchina</taxon>
        <taxon>Tylenchomorpha</taxon>
        <taxon>Tylenchoidea</taxon>
        <taxon>Meloidogynidae</taxon>
        <taxon>Meloidogyninae</taxon>
        <taxon>Meloidogyne</taxon>
        <taxon>Meloidogyne incognita group</taxon>
    </lineage>
</organism>
<evidence type="ECO:0000313" key="2">
    <source>
        <dbReference type="Proteomes" id="UP000887561"/>
    </source>
</evidence>